<comment type="caution">
    <text evidence="2">The sequence shown here is derived from an EMBL/GenBank/DDBJ whole genome shotgun (WGS) entry which is preliminary data.</text>
</comment>
<feature type="compositionally biased region" description="Low complexity" evidence="1">
    <location>
        <begin position="201"/>
        <end position="214"/>
    </location>
</feature>
<dbReference type="AlphaFoldDB" id="A0A1Q9DRN2"/>
<protein>
    <submittedName>
        <fullName evidence="2">Uncharacterized protein</fullName>
    </submittedName>
</protein>
<sequence length="621" mass="67016">MAKEGSFLKAAADAVIQLHSLLEKVFSDMKLDWAAIRESEDAPVVAMTENSLAYGSVYEVDGDDTEGDSDEDAEHIKSEEAEAEAAESNEEATNQDLDEVERSEKCGPALRDLFVVSDAAENEPQASLLLQQQGVKAASKEEKAQKALAKCQAKAKAAAKAAEKAEAKAQAAKSKNKRKALAAAAAPAEEPEEAEEGGEPGADAPDLEAAPAEENPAKKKKAQDLTIGDAMDRLQPAFLAGLPRPSEKVFTNKGLNISWTKFGMAFGWEIAAICSLQKEIELQMCHYVATMADSGAEGCTRARSRYDIEIEKDAMDITTTPGKPIPKLKNKLCAAQRDQFKDTSIKVVKRAKRTGISPALRSTQEYPPGFAKVVADLQLESLHKEDGDGLCLDMDAVSAAVKQESPGLWIEAELDDVRNFLILAPSRYVQARCCNGIVLDQYQQLPRRGVATTMVKRVKEPAKIPKGIQDMVTDALSMYGGSASTNRQASRPLATPARSDAGPPRVLPEAELASPGPTKDFHPRVYLIMMVLKQLRQPEMTANYASALIKDVQPSIAVLKDAMNALQSQIGKVNDETLAGLNENADKALKAYEEAVGTIHRTIAIYKPKTKTSKKAAKPAV</sequence>
<accession>A0A1Q9DRN2</accession>
<feature type="compositionally biased region" description="Acidic residues" evidence="1">
    <location>
        <begin position="60"/>
        <end position="73"/>
    </location>
</feature>
<proteinExistence type="predicted"/>
<organism evidence="2 3">
    <name type="scientific">Symbiodinium microadriaticum</name>
    <name type="common">Dinoflagellate</name>
    <name type="synonym">Zooxanthella microadriatica</name>
    <dbReference type="NCBI Taxonomy" id="2951"/>
    <lineage>
        <taxon>Eukaryota</taxon>
        <taxon>Sar</taxon>
        <taxon>Alveolata</taxon>
        <taxon>Dinophyceae</taxon>
        <taxon>Suessiales</taxon>
        <taxon>Symbiodiniaceae</taxon>
        <taxon>Symbiodinium</taxon>
    </lineage>
</organism>
<feature type="region of interest" description="Disordered" evidence="1">
    <location>
        <begin position="59"/>
        <end position="102"/>
    </location>
</feature>
<feature type="compositionally biased region" description="Acidic residues" evidence="1">
    <location>
        <begin position="189"/>
        <end position="198"/>
    </location>
</feature>
<name>A0A1Q9DRN2_SYMMI</name>
<dbReference type="EMBL" id="LSRX01000419">
    <property type="protein sequence ID" value="OLP97833.1"/>
    <property type="molecule type" value="Genomic_DNA"/>
</dbReference>
<gene>
    <name evidence="2" type="ORF">AK812_SmicGene19778</name>
</gene>
<feature type="region of interest" description="Disordered" evidence="1">
    <location>
        <begin position="178"/>
        <end position="225"/>
    </location>
</feature>
<feature type="region of interest" description="Disordered" evidence="1">
    <location>
        <begin position="480"/>
        <end position="515"/>
    </location>
</feature>
<dbReference type="OrthoDB" id="436933at2759"/>
<reference evidence="2 3" key="1">
    <citation type="submission" date="2016-02" db="EMBL/GenBank/DDBJ databases">
        <title>Genome analysis of coral dinoflagellate symbionts highlights evolutionary adaptations to a symbiotic lifestyle.</title>
        <authorList>
            <person name="Aranda M."/>
            <person name="Li Y."/>
            <person name="Liew Y.J."/>
            <person name="Baumgarten S."/>
            <person name="Simakov O."/>
            <person name="Wilson M."/>
            <person name="Piel J."/>
            <person name="Ashoor H."/>
            <person name="Bougouffa S."/>
            <person name="Bajic V.B."/>
            <person name="Ryu T."/>
            <person name="Ravasi T."/>
            <person name="Bayer T."/>
            <person name="Micklem G."/>
            <person name="Kim H."/>
            <person name="Bhak J."/>
            <person name="Lajeunesse T.C."/>
            <person name="Voolstra C.R."/>
        </authorList>
    </citation>
    <scope>NUCLEOTIDE SEQUENCE [LARGE SCALE GENOMIC DNA]</scope>
    <source>
        <strain evidence="2 3">CCMP2467</strain>
    </source>
</reference>
<evidence type="ECO:0000313" key="3">
    <source>
        <dbReference type="Proteomes" id="UP000186817"/>
    </source>
</evidence>
<feature type="compositionally biased region" description="Acidic residues" evidence="1">
    <location>
        <begin position="81"/>
        <end position="90"/>
    </location>
</feature>
<evidence type="ECO:0000256" key="1">
    <source>
        <dbReference type="SAM" id="MobiDB-lite"/>
    </source>
</evidence>
<dbReference type="Proteomes" id="UP000186817">
    <property type="component" value="Unassembled WGS sequence"/>
</dbReference>
<keyword evidence="3" id="KW-1185">Reference proteome</keyword>
<evidence type="ECO:0000313" key="2">
    <source>
        <dbReference type="EMBL" id="OLP97833.1"/>
    </source>
</evidence>